<dbReference type="GO" id="GO:0005524">
    <property type="term" value="F:ATP binding"/>
    <property type="evidence" value="ECO:0007669"/>
    <property type="project" value="InterPro"/>
</dbReference>
<evidence type="ECO:0000313" key="3">
    <source>
        <dbReference type="Proteomes" id="UP000293852"/>
    </source>
</evidence>
<proteinExistence type="predicted"/>
<dbReference type="InterPro" id="IPR011704">
    <property type="entry name" value="ATPase_dyneun-rel_AAA"/>
</dbReference>
<name>A0A4Q7M292_9MICO</name>
<feature type="domain" description="AAA+ ATPase" evidence="1">
    <location>
        <begin position="17"/>
        <end position="159"/>
    </location>
</feature>
<evidence type="ECO:0000313" key="2">
    <source>
        <dbReference type="EMBL" id="RZS60712.1"/>
    </source>
</evidence>
<dbReference type="GO" id="GO:0016887">
    <property type="term" value="F:ATP hydrolysis activity"/>
    <property type="evidence" value="ECO:0007669"/>
    <property type="project" value="InterPro"/>
</dbReference>
<protein>
    <submittedName>
        <fullName evidence="2">Dynein-related subfamily AAA family protein</fullName>
    </submittedName>
</protein>
<dbReference type="InterPro" id="IPR003593">
    <property type="entry name" value="AAA+_ATPase"/>
</dbReference>
<dbReference type="EMBL" id="SGWX01000001">
    <property type="protein sequence ID" value="RZS60712.1"/>
    <property type="molecule type" value="Genomic_DNA"/>
</dbReference>
<accession>A0A4Q7M292</accession>
<dbReference type="Gene3D" id="3.40.50.300">
    <property type="entry name" value="P-loop containing nucleotide triphosphate hydrolases"/>
    <property type="match status" value="1"/>
</dbReference>
<organism evidence="2 3">
    <name type="scientific">Xylanimonas ulmi</name>
    <dbReference type="NCBI Taxonomy" id="228973"/>
    <lineage>
        <taxon>Bacteria</taxon>
        <taxon>Bacillati</taxon>
        <taxon>Actinomycetota</taxon>
        <taxon>Actinomycetes</taxon>
        <taxon>Micrococcales</taxon>
        <taxon>Promicromonosporaceae</taxon>
        <taxon>Xylanimonas</taxon>
    </lineage>
</organism>
<dbReference type="SUPFAM" id="SSF52540">
    <property type="entry name" value="P-loop containing nucleoside triphosphate hydrolases"/>
    <property type="match status" value="1"/>
</dbReference>
<dbReference type="SMART" id="SM00382">
    <property type="entry name" value="AAA"/>
    <property type="match status" value="1"/>
</dbReference>
<sequence length="367" mass="37957">MSDLAATVTVIDACGRAGVPVLLLSDPGMGKSSLIRGIAAAEGVPCETVLGSIREPADIAGLPVVTDTGVTLCPPEFARRLAEAEAGYLFLDELTTCPPAVQAVMLAVSLDKTVGDLRLPDGVRIVAGANPPDRAADGWEMSPPLANRFCHVTFAPSVDEWLDGMTVGWGAPPASRAITADKTRVEAVKALVTGFIRHKPEHLHAFPRTADGTGGPWPSRRSWAMLAAALANVRDDDAAARQALTFGLIGEGVGVEFLTWCDHADLPDPAAVLADPSIVDWTGRPDRVWAVLSAVVGWAASAATVDSWRKAWGPLLATADAGAPDVAAAAARPLAACRPAAAKVPAAVRDKFKPVLDAAGLTGQAVA</sequence>
<dbReference type="Proteomes" id="UP000293852">
    <property type="component" value="Unassembled WGS sequence"/>
</dbReference>
<dbReference type="CDD" id="cd00009">
    <property type="entry name" value="AAA"/>
    <property type="match status" value="1"/>
</dbReference>
<comment type="caution">
    <text evidence="2">The sequence shown here is derived from an EMBL/GenBank/DDBJ whole genome shotgun (WGS) entry which is preliminary data.</text>
</comment>
<dbReference type="Pfam" id="PF07728">
    <property type="entry name" value="AAA_5"/>
    <property type="match status" value="1"/>
</dbReference>
<reference evidence="2 3" key="1">
    <citation type="submission" date="2019-02" db="EMBL/GenBank/DDBJ databases">
        <title>Sequencing the genomes of 1000 actinobacteria strains.</title>
        <authorList>
            <person name="Klenk H.-P."/>
        </authorList>
    </citation>
    <scope>NUCLEOTIDE SEQUENCE [LARGE SCALE GENOMIC DNA]</scope>
    <source>
        <strain evidence="2 3">DSM 16932</strain>
    </source>
</reference>
<dbReference type="AlphaFoldDB" id="A0A4Q7M292"/>
<evidence type="ECO:0000259" key="1">
    <source>
        <dbReference type="SMART" id="SM00382"/>
    </source>
</evidence>
<keyword evidence="3" id="KW-1185">Reference proteome</keyword>
<dbReference type="OrthoDB" id="9808317at2"/>
<gene>
    <name evidence="2" type="ORF">EV386_0987</name>
</gene>
<dbReference type="RefSeq" id="WP_130412841.1">
    <property type="nucleotide sequence ID" value="NZ_SGWX01000001.1"/>
</dbReference>
<dbReference type="InterPro" id="IPR027417">
    <property type="entry name" value="P-loop_NTPase"/>
</dbReference>